<evidence type="ECO:0000256" key="5">
    <source>
        <dbReference type="PIRSR" id="PIRSR639126-1"/>
    </source>
</evidence>
<evidence type="ECO:0000256" key="1">
    <source>
        <dbReference type="ARBA" id="ARBA00001684"/>
    </source>
</evidence>
<accession>H0XGT7</accession>
<evidence type="ECO:0000256" key="3">
    <source>
        <dbReference type="ARBA" id="ARBA00023239"/>
    </source>
</evidence>
<organism evidence="9 10">
    <name type="scientific">Otolemur garnettii</name>
    <name type="common">Small-eared galago</name>
    <name type="synonym">Garnett's greater bushbaby</name>
    <dbReference type="NCBI Taxonomy" id="30611"/>
    <lineage>
        <taxon>Eukaryota</taxon>
        <taxon>Metazoa</taxon>
        <taxon>Chordata</taxon>
        <taxon>Craniata</taxon>
        <taxon>Vertebrata</taxon>
        <taxon>Euteleostomi</taxon>
        <taxon>Mammalia</taxon>
        <taxon>Eutheria</taxon>
        <taxon>Euarchontoglires</taxon>
        <taxon>Primates</taxon>
        <taxon>Strepsirrhini</taxon>
        <taxon>Lorisiformes</taxon>
        <taxon>Galagidae</taxon>
        <taxon>Otolemur</taxon>
    </lineage>
</organism>
<dbReference type="STRING" id="30611.ENSOGAP00000015304"/>
<evidence type="ECO:0000256" key="7">
    <source>
        <dbReference type="SAM" id="MobiDB-lite"/>
    </source>
</evidence>
<comment type="function">
    <text evidence="4">Contributes to degradation of proteins cross-linked by transglutaminases by degrading the cross-link between a lysine and a glutamic acid residue. Catalyzes the formation of 5-oxo-L-proline from L-gamma-glutamyl-L-epsilon-lysine. Inactive with L-gamma-glutamyl-alpha-amino acid substrates such as L-gamma-glutamyl-L-alpha-cysteine and L-gamma-glutamyl-L-alpha-alanine.</text>
</comment>
<dbReference type="FunFam" id="3.10.490.10:FF:000008">
    <property type="entry name" value="Gamma-glutamylaminecyclotransferase A"/>
    <property type="match status" value="1"/>
</dbReference>
<dbReference type="InterPro" id="IPR036568">
    <property type="entry name" value="GGCT-like_sf"/>
</dbReference>
<evidence type="ECO:0000256" key="6">
    <source>
        <dbReference type="RuleBase" id="RU367036"/>
    </source>
</evidence>
<dbReference type="eggNOG" id="KOG4450">
    <property type="taxonomic scope" value="Eukaryota"/>
</dbReference>
<feature type="active site" description="Proton acceptor" evidence="5">
    <location>
        <position position="82"/>
    </location>
</feature>
<evidence type="ECO:0000313" key="9">
    <source>
        <dbReference type="Ensembl" id="ENSOGAP00000015304.2"/>
    </source>
</evidence>
<dbReference type="GeneTree" id="ENSGT00390000010543"/>
<dbReference type="InterPro" id="IPR013024">
    <property type="entry name" value="GGCT-like"/>
</dbReference>
<dbReference type="PANTHER" id="PTHR12510:SF4">
    <property type="entry name" value="GAMMA-GLUTAMYLAMINECYCLOTRANSFERASE"/>
    <property type="match status" value="1"/>
</dbReference>
<dbReference type="AlphaFoldDB" id="H0XGT7"/>
<dbReference type="HOGENOM" id="CLU_083466_1_0_1"/>
<proteinExistence type="inferred from homology"/>
<dbReference type="GO" id="GO:0005829">
    <property type="term" value="C:cytosol"/>
    <property type="evidence" value="ECO:0007669"/>
    <property type="project" value="TreeGrafter"/>
</dbReference>
<feature type="domain" description="Gamma-glutamylcyclotransferase AIG2-like" evidence="8">
    <location>
        <begin position="4"/>
        <end position="132"/>
    </location>
</feature>
<dbReference type="SUPFAM" id="SSF110857">
    <property type="entry name" value="Gamma-glutamyl cyclotransferase-like"/>
    <property type="match status" value="1"/>
</dbReference>
<comment type="catalytic activity">
    <reaction evidence="1 6">
        <text>epsilon-(gamma-L-glutamyl)-L-lysine = 5-oxo-L-proline + L-lysine</text>
        <dbReference type="Rhea" id="RHEA:16961"/>
        <dbReference type="ChEBI" id="CHEBI:32551"/>
        <dbReference type="ChEBI" id="CHEBI:58402"/>
        <dbReference type="ChEBI" id="CHEBI:133752"/>
        <dbReference type="EC" id="4.3.2.8"/>
    </reaction>
</comment>
<dbReference type="OrthoDB" id="113620at2759"/>
<dbReference type="OMA" id="FENIPTM"/>
<reference evidence="9" key="3">
    <citation type="submission" date="2025-09" db="UniProtKB">
        <authorList>
            <consortium name="Ensembl"/>
        </authorList>
    </citation>
    <scope>IDENTIFICATION</scope>
</reference>
<evidence type="ECO:0000259" key="8">
    <source>
        <dbReference type="Pfam" id="PF06094"/>
    </source>
</evidence>
<dbReference type="Gene3D" id="3.10.490.10">
    <property type="entry name" value="Gamma-glutamyl cyclotransferase-like"/>
    <property type="match status" value="1"/>
</dbReference>
<evidence type="ECO:0000256" key="2">
    <source>
        <dbReference type="ARBA" id="ARBA00008861"/>
    </source>
</evidence>
<dbReference type="EC" id="4.3.2.8" evidence="6"/>
<dbReference type="CTD" id="87769"/>
<keyword evidence="10" id="KW-1185">Reference proteome</keyword>
<feature type="region of interest" description="Disordered" evidence="7">
    <location>
        <begin position="132"/>
        <end position="155"/>
    </location>
</feature>
<dbReference type="Proteomes" id="UP000005225">
    <property type="component" value="Unassembled WGS sequence"/>
</dbReference>
<dbReference type="Pfam" id="PF06094">
    <property type="entry name" value="GGACT"/>
    <property type="match status" value="1"/>
</dbReference>
<dbReference type="InParanoid" id="H0XGT7"/>
<comment type="similarity">
    <text evidence="2 6">Belongs to the gamma-glutamylcyclotransferase family.</text>
</comment>
<name>H0XGT7_OTOGA</name>
<dbReference type="RefSeq" id="XP_023368857.1">
    <property type="nucleotide sequence ID" value="XM_023513089.1"/>
</dbReference>
<dbReference type="InterPro" id="IPR039126">
    <property type="entry name" value="GGACT"/>
</dbReference>
<reference evidence="10" key="1">
    <citation type="submission" date="2011-03" db="EMBL/GenBank/DDBJ databases">
        <title>Version 3 of the genome sequence of Otolemur garnettii (Bushbaby).</title>
        <authorList>
            <consortium name="The Broad Institute Genome Sequencing Platform"/>
            <person name="Di Palma F."/>
            <person name="Johnson J."/>
            <person name="Lander E.S."/>
            <person name="Lindblad-Toh K."/>
            <person name="Jaffe D.B."/>
            <person name="Gnerre S."/>
            <person name="MacCallum I."/>
            <person name="Przybylski D."/>
            <person name="Ribeiro F.J."/>
            <person name="Burton J.N."/>
            <person name="Walker B.J."/>
            <person name="Sharpe T."/>
            <person name="Hall G."/>
        </authorList>
    </citation>
    <scope>NUCLEOTIDE SEQUENCE [LARGE SCALE GENOMIC DNA]</scope>
</reference>
<keyword evidence="3 6" id="KW-0456">Lyase</keyword>
<gene>
    <name evidence="9" type="primary">GGACT</name>
</gene>
<dbReference type="GO" id="GO:0042219">
    <property type="term" value="P:modified amino acid catabolic process"/>
    <property type="evidence" value="ECO:0007669"/>
    <property type="project" value="UniProtKB-UniRule"/>
</dbReference>
<evidence type="ECO:0000256" key="4">
    <source>
        <dbReference type="ARBA" id="ARBA00059877"/>
    </source>
</evidence>
<evidence type="ECO:0000313" key="10">
    <source>
        <dbReference type="Proteomes" id="UP000005225"/>
    </source>
</evidence>
<dbReference type="GeneID" id="100963300"/>
<dbReference type="FunCoup" id="H0XGT7">
    <property type="interactions" value="144"/>
</dbReference>
<dbReference type="RefSeq" id="XP_023368856.1">
    <property type="nucleotide sequence ID" value="XM_023513088.1"/>
</dbReference>
<dbReference type="PANTHER" id="PTHR12510">
    <property type="entry name" value="TROPONIN C-AKIN-1 PROTEIN"/>
    <property type="match status" value="1"/>
</dbReference>
<dbReference type="Ensembl" id="ENSOGAT00000017094.2">
    <property type="protein sequence ID" value="ENSOGAP00000015304.2"/>
    <property type="gene ID" value="ENSOGAG00000017090.2"/>
</dbReference>
<dbReference type="GO" id="GO:0061929">
    <property type="term" value="F:gamma-glutamylaminecyclotransferase activity"/>
    <property type="evidence" value="ECO:0007669"/>
    <property type="project" value="UniProtKB-UniRule"/>
</dbReference>
<sequence length="155" mass="17309">MTLIFLYGTLKRGQPNHPVLLDGAHGSAAFRARARTLQPYPLVIAGEHNIPRMLNLPGAGRCVEGEIYAVDDAMLRFLDDFEGCPNMYQRTLVAVQVLEGTGEDGPKDTLAPHTTVQCFVYSTAGHPPEWVHLPHHDSYDSEGEHGLRYTRREDR</sequence>
<reference evidence="9" key="2">
    <citation type="submission" date="2025-08" db="UniProtKB">
        <authorList>
            <consortium name="Ensembl"/>
        </authorList>
    </citation>
    <scope>IDENTIFICATION</scope>
</reference>
<dbReference type="CDD" id="cd06661">
    <property type="entry name" value="GGCT_like"/>
    <property type="match status" value="1"/>
</dbReference>
<dbReference type="KEGG" id="oga:100963300"/>
<protein>
    <recommendedName>
        <fullName evidence="6">Gamma-glutamylaminecyclotransferase</fullName>
        <ecNumber evidence="6">4.3.2.8</ecNumber>
    </recommendedName>
</protein>
<comment type="function">
    <text evidence="6">Catalyzes the formation of 5-oxo-L-proline from L-gamma-glutamyl-L-epsilon-lysine.</text>
</comment>
<dbReference type="InterPro" id="IPR009288">
    <property type="entry name" value="AIG2-like_dom"/>
</dbReference>
<dbReference type="EMBL" id="AAQR03065988">
    <property type="status" value="NOT_ANNOTATED_CDS"/>
    <property type="molecule type" value="Genomic_DNA"/>
</dbReference>